<feature type="transmembrane region" description="Helical" evidence="1">
    <location>
        <begin position="15"/>
        <end position="37"/>
    </location>
</feature>
<keyword evidence="1" id="KW-0812">Transmembrane</keyword>
<accession>A0AAV5N260</accession>
<dbReference type="InterPro" id="IPR025229">
    <property type="entry name" value="YniB-like"/>
</dbReference>
<keyword evidence="3" id="KW-1185">Reference proteome</keyword>
<feature type="transmembrane region" description="Helical" evidence="1">
    <location>
        <begin position="160"/>
        <end position="178"/>
    </location>
</feature>
<evidence type="ECO:0000256" key="1">
    <source>
        <dbReference type="SAM" id="Phobius"/>
    </source>
</evidence>
<gene>
    <name evidence="2" type="primary">yfeE</name>
    <name evidence="2" type="ORF">SOASR030_06390</name>
</gene>
<dbReference type="RefSeq" id="WP_027273083.1">
    <property type="nucleotide sequence ID" value="NZ_BRLH01000001.1"/>
</dbReference>
<reference evidence="2" key="1">
    <citation type="submission" date="2022-06" db="EMBL/GenBank/DDBJ databases">
        <title>Draft genome sequences of Leminorella grimontii str. JCM5902.</title>
        <authorList>
            <person name="Wakabayashi Y."/>
            <person name="Kojima K."/>
        </authorList>
    </citation>
    <scope>NUCLEOTIDE SEQUENCE</scope>
    <source>
        <strain evidence="2">JCM 5902</strain>
    </source>
</reference>
<dbReference type="Pfam" id="PF14002">
    <property type="entry name" value="YniB"/>
    <property type="match status" value="1"/>
</dbReference>
<dbReference type="EMBL" id="BRLH01000001">
    <property type="protein sequence ID" value="GKX54527.1"/>
    <property type="molecule type" value="Genomic_DNA"/>
</dbReference>
<dbReference type="AlphaFoldDB" id="A0AAV5N260"/>
<organism evidence="2 3">
    <name type="scientific">Leminorella grimontii</name>
    <dbReference type="NCBI Taxonomy" id="82981"/>
    <lineage>
        <taxon>Bacteria</taxon>
        <taxon>Pseudomonadati</taxon>
        <taxon>Pseudomonadota</taxon>
        <taxon>Gammaproteobacteria</taxon>
        <taxon>Enterobacterales</taxon>
        <taxon>Budviciaceae</taxon>
        <taxon>Leminorella</taxon>
    </lineage>
</organism>
<evidence type="ECO:0000313" key="3">
    <source>
        <dbReference type="Proteomes" id="UP001058124"/>
    </source>
</evidence>
<protein>
    <submittedName>
        <fullName evidence="2">YfeABCD regulator yfeE</fullName>
    </submittedName>
</protein>
<keyword evidence="1" id="KW-0472">Membrane</keyword>
<proteinExistence type="predicted"/>
<sequence>MTHHKARALALVKRIVGIVIFIPALISTVISVLKYLVAPKSQMQEMTATIMDFLQVMFNIVRQYTSFLEYFWTNSPVPNIQNWTASNTVWFIVIFLLIFVGLALSASGARLAKRVYNVQEGVTERAILEAMNGEQARSKQELQKLISIPNTSIFAQITELYVAPVLWGAFIYVILRLINML</sequence>
<keyword evidence="1" id="KW-1133">Transmembrane helix</keyword>
<evidence type="ECO:0000313" key="2">
    <source>
        <dbReference type="EMBL" id="GKX54527.1"/>
    </source>
</evidence>
<comment type="caution">
    <text evidence="2">The sequence shown here is derived from an EMBL/GenBank/DDBJ whole genome shotgun (WGS) entry which is preliminary data.</text>
</comment>
<feature type="transmembrane region" description="Helical" evidence="1">
    <location>
        <begin position="88"/>
        <end position="106"/>
    </location>
</feature>
<dbReference type="Proteomes" id="UP001058124">
    <property type="component" value="Unassembled WGS sequence"/>
</dbReference>
<name>A0AAV5N260_9GAMM</name>